<evidence type="ECO:0000313" key="1">
    <source>
        <dbReference type="EMBL" id="CAK9330227.1"/>
    </source>
</evidence>
<accession>A0ABP0ZBT6</accession>
<gene>
    <name evidence="1" type="ORF">CITCOLO1_LOCUS22713</name>
</gene>
<organism evidence="1 2">
    <name type="scientific">Citrullus colocynthis</name>
    <name type="common">colocynth</name>
    <dbReference type="NCBI Taxonomy" id="252529"/>
    <lineage>
        <taxon>Eukaryota</taxon>
        <taxon>Viridiplantae</taxon>
        <taxon>Streptophyta</taxon>
        <taxon>Embryophyta</taxon>
        <taxon>Tracheophyta</taxon>
        <taxon>Spermatophyta</taxon>
        <taxon>Magnoliopsida</taxon>
        <taxon>eudicotyledons</taxon>
        <taxon>Gunneridae</taxon>
        <taxon>Pentapetalae</taxon>
        <taxon>rosids</taxon>
        <taxon>fabids</taxon>
        <taxon>Cucurbitales</taxon>
        <taxon>Cucurbitaceae</taxon>
        <taxon>Benincaseae</taxon>
        <taxon>Citrullus</taxon>
    </lineage>
</organism>
<reference evidence="1 2" key="1">
    <citation type="submission" date="2024-03" db="EMBL/GenBank/DDBJ databases">
        <authorList>
            <person name="Gkanogiannis A."/>
            <person name="Becerra Lopez-Lavalle L."/>
        </authorList>
    </citation>
    <scope>NUCLEOTIDE SEQUENCE [LARGE SCALE GENOMIC DNA]</scope>
</reference>
<dbReference type="Proteomes" id="UP001642487">
    <property type="component" value="Chromosome 9"/>
</dbReference>
<proteinExistence type="predicted"/>
<sequence>MRNPDIFKHGFVECGGTAKAKQTQLVVHPRTPPLLSSLSARSFRILLLRSQAHYSRLRVFHLPRSPRRNPHRDLPPILRFCTEYLKPISSQVALNLVE</sequence>
<protein>
    <submittedName>
        <fullName evidence="1">Uncharacterized protein</fullName>
    </submittedName>
</protein>
<keyword evidence="2" id="KW-1185">Reference proteome</keyword>
<evidence type="ECO:0000313" key="2">
    <source>
        <dbReference type="Proteomes" id="UP001642487"/>
    </source>
</evidence>
<dbReference type="EMBL" id="OZ021743">
    <property type="protein sequence ID" value="CAK9330227.1"/>
    <property type="molecule type" value="Genomic_DNA"/>
</dbReference>
<name>A0ABP0ZBT6_9ROSI</name>